<keyword evidence="1" id="KW-0732">Signal</keyword>
<dbReference type="EMBL" id="CM016558">
    <property type="protein sequence ID" value="TKW07849.1"/>
    <property type="molecule type" value="Genomic_DNA"/>
</dbReference>
<name>A0A4U6U3E0_SETVI</name>
<reference evidence="2" key="1">
    <citation type="submission" date="2019-03" db="EMBL/GenBank/DDBJ databases">
        <title>WGS assembly of Setaria viridis.</title>
        <authorList>
            <person name="Huang P."/>
            <person name="Jenkins J."/>
            <person name="Grimwood J."/>
            <person name="Barry K."/>
            <person name="Healey A."/>
            <person name="Mamidi S."/>
            <person name="Sreedasyam A."/>
            <person name="Shu S."/>
            <person name="Feldman M."/>
            <person name="Wu J."/>
            <person name="Yu Y."/>
            <person name="Chen C."/>
            <person name="Johnson J."/>
            <person name="Rokhsar D."/>
            <person name="Baxter I."/>
            <person name="Schmutz J."/>
            <person name="Brutnell T."/>
            <person name="Kellogg E."/>
        </authorList>
    </citation>
    <scope>NUCLEOTIDE SEQUENCE [LARGE SCALE GENOMIC DNA]</scope>
</reference>
<proteinExistence type="predicted"/>
<protein>
    <submittedName>
        <fullName evidence="2">Uncharacterized protein</fullName>
    </submittedName>
</protein>
<evidence type="ECO:0000256" key="1">
    <source>
        <dbReference type="SAM" id="SignalP"/>
    </source>
</evidence>
<organism evidence="2 3">
    <name type="scientific">Setaria viridis</name>
    <name type="common">Green bristlegrass</name>
    <name type="synonym">Setaria italica subsp. viridis</name>
    <dbReference type="NCBI Taxonomy" id="4556"/>
    <lineage>
        <taxon>Eukaryota</taxon>
        <taxon>Viridiplantae</taxon>
        <taxon>Streptophyta</taxon>
        <taxon>Embryophyta</taxon>
        <taxon>Tracheophyta</taxon>
        <taxon>Spermatophyta</taxon>
        <taxon>Magnoliopsida</taxon>
        <taxon>Liliopsida</taxon>
        <taxon>Poales</taxon>
        <taxon>Poaceae</taxon>
        <taxon>PACMAD clade</taxon>
        <taxon>Panicoideae</taxon>
        <taxon>Panicodae</taxon>
        <taxon>Paniceae</taxon>
        <taxon>Cenchrinae</taxon>
        <taxon>Setaria</taxon>
    </lineage>
</organism>
<feature type="chain" id="PRO_5020963654" evidence="1">
    <location>
        <begin position="18"/>
        <end position="53"/>
    </location>
</feature>
<gene>
    <name evidence="2" type="ORF">SEVIR_7G334850v2</name>
</gene>
<dbReference type="AlphaFoldDB" id="A0A4U6U3E0"/>
<sequence>MRIWFVVWAIYAMRVEYIKLLSHVVASCRILVGKTSCSASCFAAGRRRSAAAS</sequence>
<feature type="signal peptide" evidence="1">
    <location>
        <begin position="1"/>
        <end position="17"/>
    </location>
</feature>
<keyword evidence="3" id="KW-1185">Reference proteome</keyword>
<evidence type="ECO:0000313" key="3">
    <source>
        <dbReference type="Proteomes" id="UP000298652"/>
    </source>
</evidence>
<dbReference type="Proteomes" id="UP000298652">
    <property type="component" value="Chromosome 7"/>
</dbReference>
<accession>A0A4U6U3E0</accession>
<evidence type="ECO:0000313" key="2">
    <source>
        <dbReference type="EMBL" id="TKW07849.1"/>
    </source>
</evidence>
<dbReference type="Gramene" id="TKW07849">
    <property type="protein sequence ID" value="TKW07849"/>
    <property type="gene ID" value="SEVIR_7G334850v2"/>
</dbReference>